<feature type="transmembrane region" description="Helical" evidence="7">
    <location>
        <begin position="55"/>
        <end position="76"/>
    </location>
</feature>
<feature type="transmembrane region" description="Helical" evidence="7">
    <location>
        <begin position="156"/>
        <end position="178"/>
    </location>
</feature>
<feature type="domain" description="ABC transporter" evidence="8">
    <location>
        <begin position="330"/>
        <end position="561"/>
    </location>
</feature>
<evidence type="ECO:0000256" key="2">
    <source>
        <dbReference type="ARBA" id="ARBA00022692"/>
    </source>
</evidence>
<comment type="subcellular location">
    <subcellularLocation>
        <location evidence="1">Cell membrane</location>
        <topology evidence="1">Multi-pass membrane protein</topology>
    </subcellularLocation>
</comment>
<evidence type="ECO:0000313" key="11">
    <source>
        <dbReference type="Proteomes" id="UP001500483"/>
    </source>
</evidence>
<feature type="domain" description="ABC transmembrane type-1" evidence="9">
    <location>
        <begin position="18"/>
        <end position="286"/>
    </location>
</feature>
<dbReference type="InterPro" id="IPR011527">
    <property type="entry name" value="ABC1_TM_dom"/>
</dbReference>
<evidence type="ECO:0000259" key="8">
    <source>
        <dbReference type="PROSITE" id="PS50893"/>
    </source>
</evidence>
<dbReference type="InterPro" id="IPR027417">
    <property type="entry name" value="P-loop_NTPase"/>
</dbReference>
<evidence type="ECO:0000256" key="5">
    <source>
        <dbReference type="ARBA" id="ARBA00022989"/>
    </source>
</evidence>
<evidence type="ECO:0000256" key="6">
    <source>
        <dbReference type="ARBA" id="ARBA00023136"/>
    </source>
</evidence>
<dbReference type="SUPFAM" id="SSF52540">
    <property type="entry name" value="P-loop containing nucleoside triphosphate hydrolases"/>
    <property type="match status" value="1"/>
</dbReference>
<keyword evidence="5 7" id="KW-1133">Transmembrane helix</keyword>
<dbReference type="SUPFAM" id="SSF90123">
    <property type="entry name" value="ABC transporter transmembrane region"/>
    <property type="match status" value="1"/>
</dbReference>
<proteinExistence type="predicted"/>
<evidence type="ECO:0000313" key="10">
    <source>
        <dbReference type="EMBL" id="GAA3362586.1"/>
    </source>
</evidence>
<feature type="transmembrane region" description="Helical" evidence="7">
    <location>
        <begin position="242"/>
        <end position="263"/>
    </location>
</feature>
<reference evidence="11" key="1">
    <citation type="journal article" date="2019" name="Int. J. Syst. Evol. Microbiol.">
        <title>The Global Catalogue of Microorganisms (GCM) 10K type strain sequencing project: providing services to taxonomists for standard genome sequencing and annotation.</title>
        <authorList>
            <consortium name="The Broad Institute Genomics Platform"/>
            <consortium name="The Broad Institute Genome Sequencing Center for Infectious Disease"/>
            <person name="Wu L."/>
            <person name="Ma J."/>
        </authorList>
    </citation>
    <scope>NUCLEOTIDE SEQUENCE [LARGE SCALE GENOMIC DNA]</scope>
    <source>
        <strain evidence="11">JCM 9687</strain>
    </source>
</reference>
<dbReference type="InterPro" id="IPR017871">
    <property type="entry name" value="ABC_transporter-like_CS"/>
</dbReference>
<dbReference type="InterPro" id="IPR003439">
    <property type="entry name" value="ABC_transporter-like_ATP-bd"/>
</dbReference>
<dbReference type="PROSITE" id="PS50893">
    <property type="entry name" value="ABC_TRANSPORTER_2"/>
    <property type="match status" value="1"/>
</dbReference>
<keyword evidence="4 10" id="KW-0067">ATP-binding</keyword>
<sequence>MLIGEYRRALTGHRRGWAALLACSALEAAPALLSGTFVRNAVDDGFAAGRFDVGAAWLLAFAAAAVVGAAGVRFVWRRIGAIVEPLRDALVRRVVRDVLADTAPPRGGPDAAGVARITQHVEVVRDATAGLLVQARGLLVSVAAALAGVAALDPLLLWPVAPPVLLAVALFGCSLPALARRQRGLALADERTATRAGAVLTGLRDVAACGAQRQAIAAVRDAVDAQAATAVRMSTAAALRTLIIGGGGLLPVLLVLAIAPWAVGSGRLTAGAVLGALVYVTGTVQPALHGLAATTGSVLLRLLVALNRLAEIGRAAPADRPRGVPAGPRVRARGLTHRWGEHAEPVLSELDLDLDPGEHLAVVGPSGIGKSTFAGLLTGTLAPTGGSVRVGGVVVTELDPAVRHRLIAFTPQEAYLFAGTVRENVALLAAGSTDAHLLAAAADVGAAELVDRLGGLDGEVRHGGADLSAGQRQLLALARVYASAAPIVVLDEATSHLDGPAEARAERAFAARGGVLVVIAHRLGSARRANRVLLLDGTGAQLGTPAELPARSATYAELVRAWDDAPPGLSGR</sequence>
<dbReference type="RefSeq" id="WP_344929927.1">
    <property type="nucleotide sequence ID" value="NZ_BAAAYK010000038.1"/>
</dbReference>
<dbReference type="GO" id="GO:0005524">
    <property type="term" value="F:ATP binding"/>
    <property type="evidence" value="ECO:0007669"/>
    <property type="project" value="UniProtKB-KW"/>
</dbReference>
<comment type="caution">
    <text evidence="10">The sequence shown here is derived from an EMBL/GenBank/DDBJ whole genome shotgun (WGS) entry which is preliminary data.</text>
</comment>
<keyword evidence="11" id="KW-1185">Reference proteome</keyword>
<dbReference type="PANTHER" id="PTHR24221">
    <property type="entry name" value="ATP-BINDING CASSETTE SUB-FAMILY B"/>
    <property type="match status" value="1"/>
</dbReference>
<dbReference type="Gene3D" id="1.20.1560.10">
    <property type="entry name" value="ABC transporter type 1, transmembrane domain"/>
    <property type="match status" value="1"/>
</dbReference>
<keyword evidence="6 7" id="KW-0472">Membrane</keyword>
<evidence type="ECO:0000256" key="3">
    <source>
        <dbReference type="ARBA" id="ARBA00022741"/>
    </source>
</evidence>
<gene>
    <name evidence="10" type="ORF">GCM10020366_51110</name>
</gene>
<keyword evidence="3" id="KW-0547">Nucleotide-binding</keyword>
<feature type="transmembrane region" description="Helical" evidence="7">
    <location>
        <begin position="129"/>
        <end position="150"/>
    </location>
</feature>
<evidence type="ECO:0000256" key="7">
    <source>
        <dbReference type="SAM" id="Phobius"/>
    </source>
</evidence>
<dbReference type="Proteomes" id="UP001500483">
    <property type="component" value="Unassembled WGS sequence"/>
</dbReference>
<dbReference type="PANTHER" id="PTHR24221:SF654">
    <property type="entry name" value="ATP-BINDING CASSETTE SUB-FAMILY B MEMBER 6"/>
    <property type="match status" value="1"/>
</dbReference>
<evidence type="ECO:0000259" key="9">
    <source>
        <dbReference type="PROSITE" id="PS50929"/>
    </source>
</evidence>
<dbReference type="PROSITE" id="PS50929">
    <property type="entry name" value="ABC_TM1F"/>
    <property type="match status" value="1"/>
</dbReference>
<dbReference type="Pfam" id="PF00005">
    <property type="entry name" value="ABC_tran"/>
    <property type="match status" value="1"/>
</dbReference>
<accession>A0ABP6RXB8</accession>
<evidence type="ECO:0000256" key="4">
    <source>
        <dbReference type="ARBA" id="ARBA00022840"/>
    </source>
</evidence>
<organism evidence="10 11">
    <name type="scientific">Saccharopolyspora gregorii</name>
    <dbReference type="NCBI Taxonomy" id="33914"/>
    <lineage>
        <taxon>Bacteria</taxon>
        <taxon>Bacillati</taxon>
        <taxon>Actinomycetota</taxon>
        <taxon>Actinomycetes</taxon>
        <taxon>Pseudonocardiales</taxon>
        <taxon>Pseudonocardiaceae</taxon>
        <taxon>Saccharopolyspora</taxon>
    </lineage>
</organism>
<name>A0ABP6RXB8_9PSEU</name>
<dbReference type="Gene3D" id="3.40.50.300">
    <property type="entry name" value="P-loop containing nucleotide triphosphate hydrolases"/>
    <property type="match status" value="1"/>
</dbReference>
<protein>
    <submittedName>
        <fullName evidence="10">ABC transporter ATP-binding protein</fullName>
    </submittedName>
</protein>
<keyword evidence="2 7" id="KW-0812">Transmembrane</keyword>
<dbReference type="SMART" id="SM00382">
    <property type="entry name" value="AAA"/>
    <property type="match status" value="1"/>
</dbReference>
<dbReference type="InterPro" id="IPR003593">
    <property type="entry name" value="AAA+_ATPase"/>
</dbReference>
<dbReference type="EMBL" id="BAAAYK010000038">
    <property type="protein sequence ID" value="GAA3362586.1"/>
    <property type="molecule type" value="Genomic_DNA"/>
</dbReference>
<dbReference type="PROSITE" id="PS00211">
    <property type="entry name" value="ABC_TRANSPORTER_1"/>
    <property type="match status" value="1"/>
</dbReference>
<evidence type="ECO:0000256" key="1">
    <source>
        <dbReference type="ARBA" id="ARBA00004651"/>
    </source>
</evidence>
<dbReference type="InterPro" id="IPR039421">
    <property type="entry name" value="Type_1_exporter"/>
</dbReference>
<dbReference type="InterPro" id="IPR036640">
    <property type="entry name" value="ABC1_TM_sf"/>
</dbReference>